<feature type="transmembrane region" description="Helical" evidence="1">
    <location>
        <begin position="40"/>
        <end position="59"/>
    </location>
</feature>
<dbReference type="AlphaFoldDB" id="A0A6L6QMH6"/>
<dbReference type="Proteomes" id="UP000472320">
    <property type="component" value="Unassembled WGS sequence"/>
</dbReference>
<evidence type="ECO:0000313" key="3">
    <source>
        <dbReference type="Proteomes" id="UP000472320"/>
    </source>
</evidence>
<sequence length="168" mass="18545">MDIGLYLVPSLCLAAAIWVLSRRFVVFTLLQLPGTLCHELAHFLAGLVTFAQPVSLSVIPRRDGNGYRLGEVKLANASWYNSALTALAPMLLVLIPWGIAVQRTHGAWHFTPLDAGLALLIAPQFLACWPSAADWKLAMRSWPLALIAGAGWYAWTAYPWLHSWQPGR</sequence>
<feature type="transmembrane region" description="Helical" evidence="1">
    <location>
        <begin position="6"/>
        <end position="28"/>
    </location>
</feature>
<comment type="caution">
    <text evidence="2">The sequence shown here is derived from an EMBL/GenBank/DDBJ whole genome shotgun (WGS) entry which is preliminary data.</text>
</comment>
<gene>
    <name evidence="2" type="ORF">GM658_23745</name>
</gene>
<dbReference type="RefSeq" id="WP_155456546.1">
    <property type="nucleotide sequence ID" value="NZ_WNKX01000025.1"/>
</dbReference>
<accession>A0A6L6QMH6</accession>
<keyword evidence="1" id="KW-1133">Transmembrane helix</keyword>
<proteinExistence type="predicted"/>
<feature type="transmembrane region" description="Helical" evidence="1">
    <location>
        <begin position="144"/>
        <end position="161"/>
    </location>
</feature>
<keyword evidence="3" id="KW-1185">Reference proteome</keyword>
<feature type="transmembrane region" description="Helical" evidence="1">
    <location>
        <begin position="79"/>
        <end position="101"/>
    </location>
</feature>
<protein>
    <recommendedName>
        <fullName evidence="4">M50 family peptidase</fullName>
    </recommendedName>
</protein>
<keyword evidence="1" id="KW-0812">Transmembrane</keyword>
<evidence type="ECO:0000313" key="2">
    <source>
        <dbReference type="EMBL" id="MTW13628.1"/>
    </source>
</evidence>
<evidence type="ECO:0008006" key="4">
    <source>
        <dbReference type="Google" id="ProtNLM"/>
    </source>
</evidence>
<organism evidence="2 3">
    <name type="scientific">Massilia eburnea</name>
    <dbReference type="NCBI Taxonomy" id="1776165"/>
    <lineage>
        <taxon>Bacteria</taxon>
        <taxon>Pseudomonadati</taxon>
        <taxon>Pseudomonadota</taxon>
        <taxon>Betaproteobacteria</taxon>
        <taxon>Burkholderiales</taxon>
        <taxon>Oxalobacteraceae</taxon>
        <taxon>Telluria group</taxon>
        <taxon>Massilia</taxon>
    </lineage>
</organism>
<evidence type="ECO:0000256" key="1">
    <source>
        <dbReference type="SAM" id="Phobius"/>
    </source>
</evidence>
<reference evidence="2 3" key="1">
    <citation type="submission" date="2019-11" db="EMBL/GenBank/DDBJ databases">
        <title>Type strains purchased from KCTC, JCM and DSMZ.</title>
        <authorList>
            <person name="Lu H."/>
        </authorList>
    </citation>
    <scope>NUCLEOTIDE SEQUENCE [LARGE SCALE GENOMIC DNA]</scope>
    <source>
        <strain evidence="2 3">JCM 31587</strain>
    </source>
</reference>
<name>A0A6L6QMH6_9BURK</name>
<dbReference type="EMBL" id="WNKX01000025">
    <property type="protein sequence ID" value="MTW13628.1"/>
    <property type="molecule type" value="Genomic_DNA"/>
</dbReference>
<keyword evidence="1" id="KW-0472">Membrane</keyword>
<dbReference type="OrthoDB" id="8774202at2"/>